<feature type="transmembrane region" description="Helical" evidence="6">
    <location>
        <begin position="43"/>
        <end position="63"/>
    </location>
</feature>
<dbReference type="AlphaFoldDB" id="A0A4Q1CLR5"/>
<comment type="subcellular location">
    <subcellularLocation>
        <location evidence="1">Cell membrane</location>
        <topology evidence="1">Multi-pass membrane protein</topology>
    </subcellularLocation>
</comment>
<dbReference type="Proteomes" id="UP000290204">
    <property type="component" value="Unassembled WGS sequence"/>
</dbReference>
<keyword evidence="4 6" id="KW-1133">Transmembrane helix</keyword>
<dbReference type="OrthoDB" id="9762009at2"/>
<gene>
    <name evidence="8" type="ORF">ESA94_02770</name>
</gene>
<dbReference type="EMBL" id="SDHW01000001">
    <property type="protein sequence ID" value="RXK61953.1"/>
    <property type="molecule type" value="Genomic_DNA"/>
</dbReference>
<dbReference type="GO" id="GO:0005886">
    <property type="term" value="C:plasma membrane"/>
    <property type="evidence" value="ECO:0007669"/>
    <property type="project" value="UniProtKB-SubCell"/>
</dbReference>
<dbReference type="Pfam" id="PF13396">
    <property type="entry name" value="PLDc_N"/>
    <property type="match status" value="1"/>
</dbReference>
<evidence type="ECO:0000256" key="2">
    <source>
        <dbReference type="ARBA" id="ARBA00022475"/>
    </source>
</evidence>
<feature type="transmembrane region" description="Helical" evidence="6">
    <location>
        <begin position="12"/>
        <end position="31"/>
    </location>
</feature>
<evidence type="ECO:0000256" key="4">
    <source>
        <dbReference type="ARBA" id="ARBA00022989"/>
    </source>
</evidence>
<evidence type="ECO:0000256" key="3">
    <source>
        <dbReference type="ARBA" id="ARBA00022692"/>
    </source>
</evidence>
<keyword evidence="2" id="KW-1003">Cell membrane</keyword>
<comment type="caution">
    <text evidence="8">The sequence shown here is derived from an EMBL/GenBank/DDBJ whole genome shotgun (WGS) entry which is preliminary data.</text>
</comment>
<name>A0A4Q1CLR5_9BACT</name>
<protein>
    <recommendedName>
        <fullName evidence="7">Cardiolipin synthase N-terminal domain-containing protein</fullName>
    </recommendedName>
</protein>
<proteinExistence type="predicted"/>
<evidence type="ECO:0000256" key="1">
    <source>
        <dbReference type="ARBA" id="ARBA00004651"/>
    </source>
</evidence>
<accession>A0A4Q1CLR5</accession>
<feature type="domain" description="Cardiolipin synthase N-terminal" evidence="7">
    <location>
        <begin position="10"/>
        <end position="64"/>
    </location>
</feature>
<dbReference type="InterPro" id="IPR027379">
    <property type="entry name" value="CLS_N"/>
</dbReference>
<keyword evidence="5 6" id="KW-0472">Membrane</keyword>
<keyword evidence="9" id="KW-1185">Reference proteome</keyword>
<dbReference type="RefSeq" id="WP_129129325.1">
    <property type="nucleotide sequence ID" value="NZ_SDHW01000001.1"/>
</dbReference>
<sequence length="76" mass="8842">MTLLSPDWTLIFWALFSLLFLAVFIRAVYSVWGRNDLYQSTKLLWSIFIVLAPVIGLVCYFMFGSRSDISLEEENN</sequence>
<keyword evidence="3 6" id="KW-0812">Transmembrane</keyword>
<evidence type="ECO:0000259" key="7">
    <source>
        <dbReference type="Pfam" id="PF13396"/>
    </source>
</evidence>
<evidence type="ECO:0000256" key="5">
    <source>
        <dbReference type="ARBA" id="ARBA00023136"/>
    </source>
</evidence>
<evidence type="ECO:0000313" key="8">
    <source>
        <dbReference type="EMBL" id="RXK61953.1"/>
    </source>
</evidence>
<evidence type="ECO:0000313" key="9">
    <source>
        <dbReference type="Proteomes" id="UP000290204"/>
    </source>
</evidence>
<reference evidence="8 9" key="1">
    <citation type="submission" date="2019-01" db="EMBL/GenBank/DDBJ databases">
        <title>Lacibacter sp. strain TTM-7.</title>
        <authorList>
            <person name="Chen W.-M."/>
        </authorList>
    </citation>
    <scope>NUCLEOTIDE SEQUENCE [LARGE SCALE GENOMIC DNA]</scope>
    <source>
        <strain evidence="8 9">TTM-7</strain>
    </source>
</reference>
<evidence type="ECO:0000256" key="6">
    <source>
        <dbReference type="SAM" id="Phobius"/>
    </source>
</evidence>
<organism evidence="8 9">
    <name type="scientific">Lacibacter luteus</name>
    <dbReference type="NCBI Taxonomy" id="2508719"/>
    <lineage>
        <taxon>Bacteria</taxon>
        <taxon>Pseudomonadati</taxon>
        <taxon>Bacteroidota</taxon>
        <taxon>Chitinophagia</taxon>
        <taxon>Chitinophagales</taxon>
        <taxon>Chitinophagaceae</taxon>
        <taxon>Lacibacter</taxon>
    </lineage>
</organism>